<evidence type="ECO:0000256" key="2">
    <source>
        <dbReference type="ARBA" id="ARBA00008642"/>
    </source>
</evidence>
<evidence type="ECO:0000256" key="3">
    <source>
        <dbReference type="ARBA" id="ARBA00012333"/>
    </source>
</evidence>
<evidence type="ECO:0000256" key="8">
    <source>
        <dbReference type="ARBA" id="ARBA00023098"/>
    </source>
</evidence>
<keyword evidence="6 13" id="KW-0808">Transferase</keyword>
<keyword evidence="5 13" id="KW-0444">Lipid biosynthesis</keyword>
<dbReference type="GO" id="GO:0044550">
    <property type="term" value="P:secondary metabolite biosynthetic process"/>
    <property type="evidence" value="ECO:0007669"/>
    <property type="project" value="TreeGrafter"/>
</dbReference>
<evidence type="ECO:0000256" key="10">
    <source>
        <dbReference type="ARBA" id="ARBA00023268"/>
    </source>
</evidence>
<dbReference type="HAMAP" id="MF_01815">
    <property type="entry name" value="FabH"/>
    <property type="match status" value="1"/>
</dbReference>
<keyword evidence="10 13" id="KW-0511">Multifunctional enzyme</keyword>
<evidence type="ECO:0000256" key="4">
    <source>
        <dbReference type="ARBA" id="ARBA00022490"/>
    </source>
</evidence>
<keyword evidence="8 13" id="KW-0443">Lipid metabolism</keyword>
<proteinExistence type="inferred from homology"/>
<comment type="pathway">
    <text evidence="1 13">Lipid metabolism; fatty acid biosynthesis.</text>
</comment>
<evidence type="ECO:0000256" key="11">
    <source>
        <dbReference type="ARBA" id="ARBA00023315"/>
    </source>
</evidence>
<feature type="domain" description="Beta-ketoacyl-[acyl-carrier-protein] synthase III C-terminal" evidence="14">
    <location>
        <begin position="237"/>
        <end position="325"/>
    </location>
</feature>
<dbReference type="EMBL" id="QFNK01000075">
    <property type="protein sequence ID" value="PZO87065.1"/>
    <property type="molecule type" value="Genomic_DNA"/>
</dbReference>
<feature type="active site" evidence="13">
    <location>
        <position position="114"/>
    </location>
</feature>
<comment type="function">
    <text evidence="13">Catalyzes the condensation reaction of fatty acid synthesis by the addition to an acyl acceptor of two carbons from malonyl-ACP. Catalyzes the first condensation reaction which initiates fatty acid synthesis and may therefore play a role in governing the total rate of fatty acid production. Possesses both acetoacetyl-ACP synthase and acetyl transacylase activities. Its substrate specificity determines the biosynthesis of branched-chain and/or straight-chain of fatty acids.</text>
</comment>
<dbReference type="Pfam" id="PF08545">
    <property type="entry name" value="ACP_syn_III"/>
    <property type="match status" value="1"/>
</dbReference>
<dbReference type="Gene3D" id="3.40.47.10">
    <property type="match status" value="1"/>
</dbReference>
<dbReference type="EC" id="2.3.1.180" evidence="3 13"/>
<comment type="domain">
    <text evidence="13">The last Arg residue of the ACP-binding site is essential for the weak association between ACP/AcpP and FabH.</text>
</comment>
<organism evidence="16 17">
    <name type="scientific">Micavibrio aeruginosavorus</name>
    <dbReference type="NCBI Taxonomy" id="349221"/>
    <lineage>
        <taxon>Bacteria</taxon>
        <taxon>Pseudomonadati</taxon>
        <taxon>Bdellovibrionota</taxon>
        <taxon>Bdellovibrionia</taxon>
        <taxon>Bdellovibrionales</taxon>
        <taxon>Pseudobdellovibrionaceae</taxon>
        <taxon>Micavibrio</taxon>
    </lineage>
</organism>
<dbReference type="InterPro" id="IPR016039">
    <property type="entry name" value="Thiolase-like"/>
</dbReference>
<dbReference type="Proteomes" id="UP000249557">
    <property type="component" value="Unassembled WGS sequence"/>
</dbReference>
<feature type="region of interest" description="ACP-binding" evidence="13">
    <location>
        <begin position="254"/>
        <end position="258"/>
    </location>
</feature>
<feature type="domain" description="Beta-ketoacyl-[acyl-carrier-protein] synthase III N-terminal" evidence="15">
    <location>
        <begin position="108"/>
        <end position="176"/>
    </location>
</feature>
<evidence type="ECO:0000256" key="7">
    <source>
        <dbReference type="ARBA" id="ARBA00022832"/>
    </source>
</evidence>
<dbReference type="GO" id="GO:0004315">
    <property type="term" value="F:3-oxoacyl-[acyl-carrier-protein] synthase activity"/>
    <property type="evidence" value="ECO:0007669"/>
    <property type="project" value="InterPro"/>
</dbReference>
<feature type="active site" evidence="13">
    <location>
        <position position="253"/>
    </location>
</feature>
<keyword evidence="9 13" id="KW-0275">Fatty acid biosynthesis</keyword>
<evidence type="ECO:0000256" key="6">
    <source>
        <dbReference type="ARBA" id="ARBA00022679"/>
    </source>
</evidence>
<gene>
    <name evidence="13" type="primary">fabH</name>
    <name evidence="16" type="ORF">DI626_04880</name>
</gene>
<comment type="caution">
    <text evidence="16">The sequence shown here is derived from an EMBL/GenBank/DDBJ whole genome shotgun (WGS) entry which is preliminary data.</text>
</comment>
<evidence type="ECO:0000256" key="5">
    <source>
        <dbReference type="ARBA" id="ARBA00022516"/>
    </source>
</evidence>
<dbReference type="GO" id="GO:0033818">
    <property type="term" value="F:beta-ketoacyl-acyl-carrier-protein synthase III activity"/>
    <property type="evidence" value="ECO:0007669"/>
    <property type="project" value="UniProtKB-UniRule"/>
</dbReference>
<dbReference type="UniPathway" id="UPA00094"/>
<evidence type="ECO:0000313" key="17">
    <source>
        <dbReference type="Proteomes" id="UP000249557"/>
    </source>
</evidence>
<evidence type="ECO:0000313" key="16">
    <source>
        <dbReference type="EMBL" id="PZO87065.1"/>
    </source>
</evidence>
<dbReference type="Pfam" id="PF08541">
    <property type="entry name" value="ACP_syn_III_C"/>
    <property type="match status" value="1"/>
</dbReference>
<accession>A0A2W5BVE3</accession>
<evidence type="ECO:0000259" key="15">
    <source>
        <dbReference type="Pfam" id="PF08545"/>
    </source>
</evidence>
<dbReference type="GO" id="GO:0005737">
    <property type="term" value="C:cytoplasm"/>
    <property type="evidence" value="ECO:0007669"/>
    <property type="project" value="UniProtKB-SubCell"/>
</dbReference>
<dbReference type="InterPro" id="IPR004655">
    <property type="entry name" value="FabH"/>
</dbReference>
<name>A0A2W5BVE3_9BACT</name>
<evidence type="ECO:0000256" key="13">
    <source>
        <dbReference type="HAMAP-Rule" id="MF_01815"/>
    </source>
</evidence>
<dbReference type="AlphaFoldDB" id="A0A2W5BVE3"/>
<feature type="active site" evidence="13">
    <location>
        <position position="283"/>
    </location>
</feature>
<evidence type="ECO:0000259" key="14">
    <source>
        <dbReference type="Pfam" id="PF08541"/>
    </source>
</evidence>
<dbReference type="GO" id="GO:0006633">
    <property type="term" value="P:fatty acid biosynthetic process"/>
    <property type="evidence" value="ECO:0007669"/>
    <property type="project" value="UniProtKB-UniRule"/>
</dbReference>
<protein>
    <recommendedName>
        <fullName evidence="3 13">Beta-ketoacyl-[acyl-carrier-protein] synthase III</fullName>
        <shortName evidence="13">Beta-ketoacyl-ACP synthase III</shortName>
        <shortName evidence="13">KAS III</shortName>
        <ecNumber evidence="3 13">2.3.1.180</ecNumber>
    </recommendedName>
    <alternativeName>
        <fullName evidence="13">3-oxoacyl-[acyl-carrier-protein] synthase 3</fullName>
    </alternativeName>
    <alternativeName>
        <fullName evidence="13">3-oxoacyl-[acyl-carrier-protein] synthase III</fullName>
    </alternativeName>
</protein>
<dbReference type="PANTHER" id="PTHR34069:SF2">
    <property type="entry name" value="BETA-KETOACYL-[ACYL-CARRIER-PROTEIN] SYNTHASE III"/>
    <property type="match status" value="1"/>
</dbReference>
<comment type="catalytic activity">
    <reaction evidence="12">
        <text>malonyl-[ACP] + acetyl-CoA + H(+) = 3-oxobutanoyl-[ACP] + CO2 + CoA</text>
        <dbReference type="Rhea" id="RHEA:12080"/>
        <dbReference type="Rhea" id="RHEA-COMP:9623"/>
        <dbReference type="Rhea" id="RHEA-COMP:9625"/>
        <dbReference type="ChEBI" id="CHEBI:15378"/>
        <dbReference type="ChEBI" id="CHEBI:16526"/>
        <dbReference type="ChEBI" id="CHEBI:57287"/>
        <dbReference type="ChEBI" id="CHEBI:57288"/>
        <dbReference type="ChEBI" id="CHEBI:78449"/>
        <dbReference type="ChEBI" id="CHEBI:78450"/>
        <dbReference type="EC" id="2.3.1.180"/>
    </reaction>
    <physiologicalReaction direction="left-to-right" evidence="12">
        <dbReference type="Rhea" id="RHEA:12081"/>
    </physiologicalReaction>
</comment>
<comment type="subunit">
    <text evidence="13">Homodimer.</text>
</comment>
<dbReference type="InterPro" id="IPR013751">
    <property type="entry name" value="ACP_syn_III_N"/>
</dbReference>
<comment type="subcellular location">
    <subcellularLocation>
        <location evidence="13">Cytoplasm</location>
    </subcellularLocation>
</comment>
<keyword evidence="7 13" id="KW-0276">Fatty acid metabolism</keyword>
<dbReference type="FunFam" id="3.40.47.10:FF:000004">
    <property type="entry name" value="3-oxoacyl-[acyl-carrier-protein] synthase 3"/>
    <property type="match status" value="1"/>
</dbReference>
<evidence type="ECO:0000256" key="1">
    <source>
        <dbReference type="ARBA" id="ARBA00005194"/>
    </source>
</evidence>
<dbReference type="InterPro" id="IPR013747">
    <property type="entry name" value="ACP_syn_III_C"/>
</dbReference>
<dbReference type="SUPFAM" id="SSF53901">
    <property type="entry name" value="Thiolase-like"/>
    <property type="match status" value="1"/>
</dbReference>
<reference evidence="16 17" key="1">
    <citation type="submission" date="2017-08" db="EMBL/GenBank/DDBJ databases">
        <title>Infants hospitalized years apart are colonized by the same room-sourced microbial strains.</title>
        <authorList>
            <person name="Brooks B."/>
            <person name="Olm M.R."/>
            <person name="Firek B.A."/>
            <person name="Baker R."/>
            <person name="Thomas B.C."/>
            <person name="Morowitz M.J."/>
            <person name="Banfield J.F."/>
        </authorList>
    </citation>
    <scope>NUCLEOTIDE SEQUENCE [LARGE SCALE GENOMIC DNA]</scope>
    <source>
        <strain evidence="16">S2_018_000_R2_104</strain>
    </source>
</reference>
<dbReference type="NCBIfam" id="NF006829">
    <property type="entry name" value="PRK09352.1"/>
    <property type="match status" value="1"/>
</dbReference>
<dbReference type="PANTHER" id="PTHR34069">
    <property type="entry name" value="3-OXOACYL-[ACYL-CARRIER-PROTEIN] SYNTHASE 3"/>
    <property type="match status" value="1"/>
</dbReference>
<keyword evidence="4 13" id="KW-0963">Cytoplasm</keyword>
<keyword evidence="11 13" id="KW-0012">Acyltransferase</keyword>
<dbReference type="CDD" id="cd00830">
    <property type="entry name" value="KAS_III"/>
    <property type="match status" value="1"/>
</dbReference>
<sequence>MTRKSFIAGTGSYLPPKVLTNAELEKMVDTTDEWIVQRSGIRERHIAGEDETTATMAIQAARRALESSGLRPDEINGIIVATTTPDSTFPAVAVKVQAALGIGPCPAFDVQAVCSGFVYALSTADSFIRTGLASTVLVIGAEKMSSIVDWNDRTTCVLFADGAGAVVLDTRDTEEGEGLEGQGIHSTHLYANGEGKDLLYVDGGPGTTGLAGHIKMEGKEVFKHAVTYLADIVAEVLAHNHIHPDQIDWLVPHQANIRIIESTAKKLNMPMDKVVVTIDRHGNTSAASIPLALDEAVRDGRIQRGQLVLAEAMGGGLTWGAALFRF</sequence>
<dbReference type="NCBIfam" id="TIGR00747">
    <property type="entry name" value="fabH"/>
    <property type="match status" value="1"/>
</dbReference>
<comment type="similarity">
    <text evidence="2 13">Belongs to the thiolase-like superfamily. FabH family.</text>
</comment>
<evidence type="ECO:0000256" key="9">
    <source>
        <dbReference type="ARBA" id="ARBA00023160"/>
    </source>
</evidence>
<evidence type="ECO:0000256" key="12">
    <source>
        <dbReference type="ARBA" id="ARBA00051096"/>
    </source>
</evidence>